<organism evidence="2 3">
    <name type="scientific">Helianthus annuus</name>
    <name type="common">Common sunflower</name>
    <dbReference type="NCBI Taxonomy" id="4232"/>
    <lineage>
        <taxon>Eukaryota</taxon>
        <taxon>Viridiplantae</taxon>
        <taxon>Streptophyta</taxon>
        <taxon>Embryophyta</taxon>
        <taxon>Tracheophyta</taxon>
        <taxon>Spermatophyta</taxon>
        <taxon>Magnoliopsida</taxon>
        <taxon>eudicotyledons</taxon>
        <taxon>Gunneridae</taxon>
        <taxon>Pentapetalae</taxon>
        <taxon>asterids</taxon>
        <taxon>campanulids</taxon>
        <taxon>Asterales</taxon>
        <taxon>Asteraceae</taxon>
        <taxon>Asteroideae</taxon>
        <taxon>Heliantheae alliance</taxon>
        <taxon>Heliantheae</taxon>
        <taxon>Helianthus</taxon>
    </lineage>
</organism>
<sequence>MLSKWWWRFKTDKDGLWRRVVWAFHHNNISWAPVPAKISLAGPWKQIVGIYGNLNQVGIDLSSAIRCKVGCGLKVAFWLDLWIGNQPLYINFSLLFALEKVKNCNVADRVSWEFNSVKKLTWDWCRHVMSESEQEELTELMLLLCDFNACIGPDLWVWSHDASGAFSVASIKCISASASRSVPEYLFLWNKLVPKKVGIVTWRALSERLPTRAALAARNIYIEDSRCLFCGEYEESSEHIFVSCHFSQTVWLIMTQWCRIPPIIAFSLKDIIDAYISVNGSRKKQKIISAIVQVVIWCL</sequence>
<dbReference type="InterPro" id="IPR026960">
    <property type="entry name" value="RVT-Znf"/>
</dbReference>
<keyword evidence="2" id="KW-0695">RNA-directed DNA polymerase</keyword>
<dbReference type="PANTHER" id="PTHR36617">
    <property type="entry name" value="PROTEIN, PUTATIVE-RELATED"/>
    <property type="match status" value="1"/>
</dbReference>
<dbReference type="GO" id="GO:0003964">
    <property type="term" value="F:RNA-directed DNA polymerase activity"/>
    <property type="evidence" value="ECO:0007669"/>
    <property type="project" value="UniProtKB-KW"/>
</dbReference>
<protein>
    <submittedName>
        <fullName evidence="2">Reverse transcriptase zinc-binding domain-containing protein</fullName>
    </submittedName>
</protein>
<dbReference type="EMBL" id="MNCJ02000320">
    <property type="protein sequence ID" value="KAF5805028.1"/>
    <property type="molecule type" value="Genomic_DNA"/>
</dbReference>
<keyword evidence="2" id="KW-0548">Nucleotidyltransferase</keyword>
<evidence type="ECO:0000259" key="1">
    <source>
        <dbReference type="Pfam" id="PF13966"/>
    </source>
</evidence>
<dbReference type="Pfam" id="PF13966">
    <property type="entry name" value="zf-RVT"/>
    <property type="match status" value="1"/>
</dbReference>
<dbReference type="Gramene" id="mRNA:HanXRQr2_Chr05g0204141">
    <property type="protein sequence ID" value="CDS:HanXRQr2_Chr05g0204141.1"/>
    <property type="gene ID" value="HanXRQr2_Chr05g0204141"/>
</dbReference>
<dbReference type="PANTHER" id="PTHR36617:SF16">
    <property type="entry name" value="OS04G0516500 PROTEIN"/>
    <property type="match status" value="1"/>
</dbReference>
<proteinExistence type="predicted"/>
<evidence type="ECO:0000313" key="3">
    <source>
        <dbReference type="Proteomes" id="UP000215914"/>
    </source>
</evidence>
<name>A0A9K3NMT6_HELAN</name>
<evidence type="ECO:0000313" key="2">
    <source>
        <dbReference type="EMBL" id="KAF5805028.1"/>
    </source>
</evidence>
<gene>
    <name evidence="2" type="ORF">HanXRQr2_Chr05g0204141</name>
</gene>
<accession>A0A9K3NMT6</accession>
<dbReference type="Proteomes" id="UP000215914">
    <property type="component" value="Unassembled WGS sequence"/>
</dbReference>
<feature type="domain" description="Reverse transcriptase zinc-binding" evidence="1">
    <location>
        <begin position="174"/>
        <end position="251"/>
    </location>
</feature>
<reference evidence="2" key="1">
    <citation type="journal article" date="2017" name="Nature">
        <title>The sunflower genome provides insights into oil metabolism, flowering and Asterid evolution.</title>
        <authorList>
            <person name="Badouin H."/>
            <person name="Gouzy J."/>
            <person name="Grassa C.J."/>
            <person name="Murat F."/>
            <person name="Staton S.E."/>
            <person name="Cottret L."/>
            <person name="Lelandais-Briere C."/>
            <person name="Owens G.L."/>
            <person name="Carrere S."/>
            <person name="Mayjonade B."/>
            <person name="Legrand L."/>
            <person name="Gill N."/>
            <person name="Kane N.C."/>
            <person name="Bowers J.E."/>
            <person name="Hubner S."/>
            <person name="Bellec A."/>
            <person name="Berard A."/>
            <person name="Berges H."/>
            <person name="Blanchet N."/>
            <person name="Boniface M.C."/>
            <person name="Brunel D."/>
            <person name="Catrice O."/>
            <person name="Chaidir N."/>
            <person name="Claudel C."/>
            <person name="Donnadieu C."/>
            <person name="Faraut T."/>
            <person name="Fievet G."/>
            <person name="Helmstetter N."/>
            <person name="King M."/>
            <person name="Knapp S.J."/>
            <person name="Lai Z."/>
            <person name="Le Paslier M.C."/>
            <person name="Lippi Y."/>
            <person name="Lorenzon L."/>
            <person name="Mandel J.R."/>
            <person name="Marage G."/>
            <person name="Marchand G."/>
            <person name="Marquand E."/>
            <person name="Bret-Mestries E."/>
            <person name="Morien E."/>
            <person name="Nambeesan S."/>
            <person name="Nguyen T."/>
            <person name="Pegot-Espagnet P."/>
            <person name="Pouilly N."/>
            <person name="Raftis F."/>
            <person name="Sallet E."/>
            <person name="Schiex T."/>
            <person name="Thomas J."/>
            <person name="Vandecasteele C."/>
            <person name="Vares D."/>
            <person name="Vear F."/>
            <person name="Vautrin S."/>
            <person name="Crespi M."/>
            <person name="Mangin B."/>
            <person name="Burke J.M."/>
            <person name="Salse J."/>
            <person name="Munos S."/>
            <person name="Vincourt P."/>
            <person name="Rieseberg L.H."/>
            <person name="Langlade N.B."/>
        </authorList>
    </citation>
    <scope>NUCLEOTIDE SEQUENCE</scope>
    <source>
        <tissue evidence="2">Leaves</tissue>
    </source>
</reference>
<keyword evidence="2" id="KW-0808">Transferase</keyword>
<reference evidence="2" key="2">
    <citation type="submission" date="2020-06" db="EMBL/GenBank/DDBJ databases">
        <title>Helianthus annuus Genome sequencing and assembly Release 2.</title>
        <authorList>
            <person name="Gouzy J."/>
            <person name="Langlade N."/>
            <person name="Munos S."/>
        </authorList>
    </citation>
    <scope>NUCLEOTIDE SEQUENCE</scope>
    <source>
        <tissue evidence="2">Leaves</tissue>
    </source>
</reference>
<comment type="caution">
    <text evidence="2">The sequence shown here is derived from an EMBL/GenBank/DDBJ whole genome shotgun (WGS) entry which is preliminary data.</text>
</comment>
<keyword evidence="3" id="KW-1185">Reference proteome</keyword>
<dbReference type="AlphaFoldDB" id="A0A9K3NMT6"/>